<evidence type="ECO:0000313" key="3">
    <source>
        <dbReference type="Proteomes" id="UP000007151"/>
    </source>
</evidence>
<feature type="compositionally biased region" description="Basic residues" evidence="1">
    <location>
        <begin position="23"/>
        <end position="32"/>
    </location>
</feature>
<evidence type="ECO:0000313" key="2">
    <source>
        <dbReference type="EMBL" id="OWR55694.1"/>
    </source>
</evidence>
<keyword evidence="3" id="KW-1185">Reference proteome</keyword>
<proteinExistence type="predicted"/>
<reference evidence="2 3" key="1">
    <citation type="journal article" date="2011" name="Cell">
        <title>The monarch butterfly genome yields insights into long-distance migration.</title>
        <authorList>
            <person name="Zhan S."/>
            <person name="Merlin C."/>
            <person name="Boore J.L."/>
            <person name="Reppert S.M."/>
        </authorList>
    </citation>
    <scope>NUCLEOTIDE SEQUENCE [LARGE SCALE GENOMIC DNA]</scope>
    <source>
        <strain evidence="2">F-2</strain>
    </source>
</reference>
<feature type="region of interest" description="Disordered" evidence="1">
    <location>
        <begin position="1"/>
        <end position="113"/>
    </location>
</feature>
<dbReference type="Proteomes" id="UP000007151">
    <property type="component" value="Unassembled WGS sequence"/>
</dbReference>
<comment type="caution">
    <text evidence="2">The sequence shown here is derived from an EMBL/GenBank/DDBJ whole genome shotgun (WGS) entry which is preliminary data.</text>
</comment>
<organism evidence="2 3">
    <name type="scientific">Danaus plexippus plexippus</name>
    <dbReference type="NCBI Taxonomy" id="278856"/>
    <lineage>
        <taxon>Eukaryota</taxon>
        <taxon>Metazoa</taxon>
        <taxon>Ecdysozoa</taxon>
        <taxon>Arthropoda</taxon>
        <taxon>Hexapoda</taxon>
        <taxon>Insecta</taxon>
        <taxon>Pterygota</taxon>
        <taxon>Neoptera</taxon>
        <taxon>Endopterygota</taxon>
        <taxon>Lepidoptera</taxon>
        <taxon>Glossata</taxon>
        <taxon>Ditrysia</taxon>
        <taxon>Papilionoidea</taxon>
        <taxon>Nymphalidae</taxon>
        <taxon>Danainae</taxon>
        <taxon>Danaini</taxon>
        <taxon>Danaina</taxon>
        <taxon>Danaus</taxon>
        <taxon>Danaus</taxon>
    </lineage>
</organism>
<gene>
    <name evidence="2" type="ORF">KGM_214242</name>
</gene>
<feature type="compositionally biased region" description="Low complexity" evidence="1">
    <location>
        <begin position="72"/>
        <end position="81"/>
    </location>
</feature>
<dbReference type="InParanoid" id="A0A212FPP4"/>
<protein>
    <submittedName>
        <fullName evidence="2">Uncharacterized protein</fullName>
    </submittedName>
</protein>
<accession>A0A212FPP4</accession>
<feature type="compositionally biased region" description="Low complexity" evidence="1">
    <location>
        <begin position="41"/>
        <end position="52"/>
    </location>
</feature>
<evidence type="ECO:0000256" key="1">
    <source>
        <dbReference type="SAM" id="MobiDB-lite"/>
    </source>
</evidence>
<name>A0A212FPP4_DANPL</name>
<dbReference type="AlphaFoldDB" id="A0A212FPP4"/>
<dbReference type="KEGG" id="dpl:KGM_214242"/>
<dbReference type="EMBL" id="AGBW02001662">
    <property type="protein sequence ID" value="OWR55694.1"/>
    <property type="molecule type" value="Genomic_DNA"/>
</dbReference>
<sequence>MLPNEKSNDRVRAAGGGVPRGCVPRRCRRHMSPCRLPLLPHPRAATSRAAPPLTSPSPSPTHTHTHTHTHSHTLTLPADTRTPPPPPAPSLRRIISCDPRRPYPLIHSELQVR</sequence>
<feature type="compositionally biased region" description="Basic and acidic residues" evidence="1">
    <location>
        <begin position="1"/>
        <end position="12"/>
    </location>
</feature>